<reference evidence="2" key="1">
    <citation type="submission" date="2014-11" db="EMBL/GenBank/DDBJ databases">
        <authorList>
            <person name="Geib S."/>
        </authorList>
    </citation>
    <scope>NUCLEOTIDE SEQUENCE</scope>
</reference>
<evidence type="ECO:0000256" key="1">
    <source>
        <dbReference type="SAM" id="MobiDB-lite"/>
    </source>
</evidence>
<gene>
    <name evidence="2" type="ORF">g.4275</name>
</gene>
<dbReference type="EMBL" id="GBXI01008685">
    <property type="protein sequence ID" value="JAD05607.1"/>
    <property type="molecule type" value="Transcribed_RNA"/>
</dbReference>
<feature type="region of interest" description="Disordered" evidence="1">
    <location>
        <begin position="1"/>
        <end position="37"/>
    </location>
</feature>
<proteinExistence type="predicted"/>
<dbReference type="AlphaFoldDB" id="A0A0A1X395"/>
<accession>A0A0A1X395</accession>
<reference evidence="2" key="2">
    <citation type="journal article" date="2015" name="Gigascience">
        <title>Reconstructing a comprehensive transcriptome assembly of a white-pupal translocated strain of the pest fruit fly Bactrocera cucurbitae.</title>
        <authorList>
            <person name="Sim S.B."/>
            <person name="Calla B."/>
            <person name="Hall B."/>
            <person name="DeRego T."/>
            <person name="Geib S.M."/>
        </authorList>
    </citation>
    <scope>NUCLEOTIDE SEQUENCE</scope>
</reference>
<name>A0A0A1X395_ZEUCU</name>
<evidence type="ECO:0000313" key="2">
    <source>
        <dbReference type="EMBL" id="JAD05607.1"/>
    </source>
</evidence>
<feature type="compositionally biased region" description="Basic and acidic residues" evidence="1">
    <location>
        <begin position="1"/>
        <end position="13"/>
    </location>
</feature>
<protein>
    <submittedName>
        <fullName evidence="2">Uncharacterized protein</fullName>
    </submittedName>
</protein>
<feature type="compositionally biased region" description="Low complexity" evidence="1">
    <location>
        <begin position="24"/>
        <end position="35"/>
    </location>
</feature>
<organism evidence="2">
    <name type="scientific">Zeugodacus cucurbitae</name>
    <name type="common">Melon fruit fly</name>
    <name type="synonym">Bactrocera cucurbitae</name>
    <dbReference type="NCBI Taxonomy" id="28588"/>
    <lineage>
        <taxon>Eukaryota</taxon>
        <taxon>Metazoa</taxon>
        <taxon>Ecdysozoa</taxon>
        <taxon>Arthropoda</taxon>
        <taxon>Hexapoda</taxon>
        <taxon>Insecta</taxon>
        <taxon>Pterygota</taxon>
        <taxon>Neoptera</taxon>
        <taxon>Endopterygota</taxon>
        <taxon>Diptera</taxon>
        <taxon>Brachycera</taxon>
        <taxon>Muscomorpha</taxon>
        <taxon>Tephritoidea</taxon>
        <taxon>Tephritidae</taxon>
        <taxon>Zeugodacus</taxon>
        <taxon>Zeugodacus</taxon>
    </lineage>
</organism>
<sequence>MGSAESRPEEKPPSDMSARRKSACKSASDNGSDSSSCCCNDNQELDNGSRSETNNAPSCSLQPTCCPYPEFTLSTSGICYVQCKFCCQMYPCCCAECPNCGGRPGKTSKEVEIPDIAFCPCCGQESPKANGLQNFCKPTPCCMCIDTCAERELIAKCLLRSFRQARGERRKSCCECQPEQEEDNGKGTKDRDKSERFRYPAYKSAVPCTCESDEDAADSSQPEHVKDCCCERHKSSERPCEPNSCENYKRTQQRQSRCTRAQCCKAKRQRSVQCCACNSRGQRQNYGDYPSVAHCPCGCEVEIKNITYSLPVCRLDDEDDDNGCCCCNK</sequence>